<dbReference type="RefSeq" id="WP_326840186.1">
    <property type="nucleotide sequence ID" value="NZ_JBKWRC010000001.1"/>
</dbReference>
<reference evidence="1" key="1">
    <citation type="submission" date="2019-04" db="EMBL/GenBank/DDBJ databases">
        <title>Evolution of Biomass-Degrading Anaerobic Consortia Revealed by Metagenomics.</title>
        <authorList>
            <person name="Peng X."/>
        </authorList>
    </citation>
    <scope>NUCLEOTIDE SEQUENCE</scope>
    <source>
        <strain evidence="1">SIG551</strain>
    </source>
</reference>
<proteinExistence type="predicted"/>
<accession>A0A928KSD8</accession>
<evidence type="ECO:0000313" key="2">
    <source>
        <dbReference type="Proteomes" id="UP000754750"/>
    </source>
</evidence>
<dbReference type="AlphaFoldDB" id="A0A928KSD8"/>
<dbReference type="EMBL" id="SVNY01000002">
    <property type="protein sequence ID" value="MBE6833103.1"/>
    <property type="molecule type" value="Genomic_DNA"/>
</dbReference>
<organism evidence="1 2">
    <name type="scientific">Faecalispora sporosphaeroides</name>
    <dbReference type="NCBI Taxonomy" id="1549"/>
    <lineage>
        <taxon>Bacteria</taxon>
        <taxon>Bacillati</taxon>
        <taxon>Bacillota</taxon>
        <taxon>Clostridia</taxon>
        <taxon>Eubacteriales</taxon>
        <taxon>Oscillospiraceae</taxon>
        <taxon>Faecalispora</taxon>
    </lineage>
</organism>
<gene>
    <name evidence="1" type="ORF">E7512_05890</name>
</gene>
<sequence>MEFAKLYQKLETTDRCAFHQVDADFLLETLQMRKDDLPDCLRIYSTISQWFGTSLRSGVWTYYEMEDMRELQLTAQYLSGDSWKELYRMFCLGIHAYQSPQFIGNFNYPREWIDESSSIDEWIMKNEQKLYEWQREFLLEHRDEICSL</sequence>
<comment type="caution">
    <text evidence="1">The sequence shown here is derived from an EMBL/GenBank/DDBJ whole genome shotgun (WGS) entry which is preliminary data.</text>
</comment>
<name>A0A928KSD8_9FIRM</name>
<evidence type="ECO:0000313" key="1">
    <source>
        <dbReference type="EMBL" id="MBE6833103.1"/>
    </source>
</evidence>
<protein>
    <submittedName>
        <fullName evidence="1">Uncharacterized protein</fullName>
    </submittedName>
</protein>
<dbReference type="Proteomes" id="UP000754750">
    <property type="component" value="Unassembled WGS sequence"/>
</dbReference>